<keyword evidence="8" id="KW-0732">Signal</keyword>
<dbReference type="HOGENOM" id="CLU_130166_0_0_1"/>
<evidence type="ECO:0000256" key="6">
    <source>
        <dbReference type="RuleBase" id="RU368111"/>
    </source>
</evidence>
<sequence>MERFTTLSATLLLLAIAWSVDAKPCTDKELSVFNEVSAQVNKCRTDTNLNFQIPPRSSLATKQQSALCKSKACQTMIGAIDDLDIPRCEAAFDKKNMTLQAGLDRFVAACDTTTPAPSPMKRRKPFESSSSGSGSYSKKRRHTSLAATVSFGTPQQLVVLLVVGALSLGLML</sequence>
<evidence type="ECO:0000256" key="3">
    <source>
        <dbReference type="ARBA" id="ARBA00022525"/>
    </source>
</evidence>
<dbReference type="Gene3D" id="1.10.239.10">
    <property type="entry name" value="Elicitin domain"/>
    <property type="match status" value="1"/>
</dbReference>
<dbReference type="AlphaFoldDB" id="Q84UD6"/>
<gene>
    <name evidence="9" type="primary">SOJX</name>
</gene>
<evidence type="ECO:0000256" key="8">
    <source>
        <dbReference type="SAM" id="SignalP"/>
    </source>
</evidence>
<protein>
    <recommendedName>
        <fullName evidence="6">Elicitin</fullName>
    </recommendedName>
</protein>
<accession>Q84UD6</accession>
<name>Q84UD6_PHYSO</name>
<evidence type="ECO:0000256" key="5">
    <source>
        <dbReference type="ARBA" id="ARBA00023157"/>
    </source>
</evidence>
<dbReference type="GO" id="GO:0005576">
    <property type="term" value="C:extracellular region"/>
    <property type="evidence" value="ECO:0007669"/>
    <property type="project" value="UniProtKB-SubCell"/>
</dbReference>
<dbReference type="EMBL" id="AY183413">
    <property type="protein sequence ID" value="AAO24644.1"/>
    <property type="molecule type" value="mRNA"/>
</dbReference>
<reference evidence="10" key="2">
    <citation type="journal article" date="2006" name="Mol. Biol. Evol.">
        <title>Ancient origin of elicitin gene clusters in Phytophthora genomes.</title>
        <authorList>
            <person name="Jiang R.H."/>
            <person name="Tyler B.M."/>
            <person name="Whisson S.C."/>
            <person name="Hardham A.R."/>
            <person name="Govers F."/>
        </authorList>
    </citation>
    <scope>NUCLEOTIDE SEQUENCE</scope>
    <source>
        <strain evidence="10">P6497</strain>
    </source>
</reference>
<proteinExistence type="evidence at transcript level"/>
<comment type="subcellular location">
    <subcellularLocation>
        <location evidence="1 6">Secreted</location>
    </subcellularLocation>
</comment>
<feature type="chain" id="PRO_5007712348" description="Elicitin" evidence="8">
    <location>
        <begin position="23"/>
        <end position="172"/>
    </location>
</feature>
<dbReference type="SMR" id="Q84UD6"/>
<evidence type="ECO:0000313" key="9">
    <source>
        <dbReference type="EMBL" id="AAO24644.1"/>
    </source>
</evidence>
<dbReference type="InterPro" id="IPR036470">
    <property type="entry name" value="Elicitin_sf"/>
</dbReference>
<evidence type="ECO:0000313" key="10">
    <source>
        <dbReference type="EMBL" id="ABB56029.1"/>
    </source>
</evidence>
<keyword evidence="5 6" id="KW-1015">Disulfide bond</keyword>
<comment type="similarity">
    <text evidence="2 6">Belongs to the elicitin family.</text>
</comment>
<keyword evidence="3 6" id="KW-0964">Secreted</keyword>
<evidence type="ECO:0000256" key="1">
    <source>
        <dbReference type="ARBA" id="ARBA00004613"/>
    </source>
</evidence>
<keyword evidence="4 6" id="KW-0928">Hypersensitive response elicitation</keyword>
<dbReference type="Pfam" id="PF00964">
    <property type="entry name" value="Elicitin"/>
    <property type="match status" value="1"/>
</dbReference>
<feature type="region of interest" description="Disordered" evidence="7">
    <location>
        <begin position="114"/>
        <end position="139"/>
    </location>
</feature>
<evidence type="ECO:0000256" key="2">
    <source>
        <dbReference type="ARBA" id="ARBA00009544"/>
    </source>
</evidence>
<dbReference type="EMBL" id="DQ229278">
    <property type="protein sequence ID" value="ABB56029.1"/>
    <property type="molecule type" value="Genomic_DNA"/>
</dbReference>
<dbReference type="GO" id="GO:0052040">
    <property type="term" value="P:symbiont-mediated perturbation of host programmed cell death"/>
    <property type="evidence" value="ECO:0007669"/>
    <property type="project" value="UniProtKB-UniRule"/>
</dbReference>
<comment type="function">
    <text evidence="6">Induces local and distal defense responses (incompatible hypersensitive reaction) in plants from the solanaceae and cruciferae families. Elicits leaf necrosis and causes the accumulation of pathogenesis-related proteins. Might interact with the lipidic molecules of the plasma membrane.</text>
</comment>
<dbReference type="SUPFAM" id="SSF48647">
    <property type="entry name" value="Fungal elicitin"/>
    <property type="match status" value="1"/>
</dbReference>
<evidence type="ECO:0000256" key="7">
    <source>
        <dbReference type="SAM" id="MobiDB-lite"/>
    </source>
</evidence>
<reference evidence="9" key="1">
    <citation type="journal article" date="2003" name="Mol. Plant Pathol.">
        <title>Variation in structure and activity among elicitins from Phytophthora sojae.</title>
        <authorList>
            <person name="Qutob D."/>
            <person name="Huitema E."/>
            <person name="Gijzen M."/>
            <person name="Kamoun S."/>
        </authorList>
    </citation>
    <scope>NUCLEOTIDE SEQUENCE</scope>
    <source>
        <strain evidence="9">P6497</strain>
    </source>
</reference>
<evidence type="ECO:0000256" key="4">
    <source>
        <dbReference type="ARBA" id="ARBA00022978"/>
    </source>
</evidence>
<organism evidence="9">
    <name type="scientific">Phytophthora sojae</name>
    <name type="common">Soybean stem and root rot agent</name>
    <name type="synonym">Phytophthora megasperma f. sp. glycines</name>
    <dbReference type="NCBI Taxonomy" id="67593"/>
    <lineage>
        <taxon>Eukaryota</taxon>
        <taxon>Sar</taxon>
        <taxon>Stramenopiles</taxon>
        <taxon>Oomycota</taxon>
        <taxon>Peronosporomycetes</taxon>
        <taxon>Peronosporales</taxon>
        <taxon>Peronosporaceae</taxon>
        <taxon>Phytophthora</taxon>
    </lineage>
</organism>
<dbReference type="InterPro" id="IPR002200">
    <property type="entry name" value="Elicitin"/>
</dbReference>
<dbReference type="SMART" id="SM01187">
    <property type="entry name" value="Elicitin"/>
    <property type="match status" value="1"/>
</dbReference>
<feature type="signal peptide" evidence="8">
    <location>
        <begin position="1"/>
        <end position="22"/>
    </location>
</feature>